<dbReference type="SUPFAM" id="SSF55729">
    <property type="entry name" value="Acyl-CoA N-acyltransferases (Nat)"/>
    <property type="match status" value="1"/>
</dbReference>
<dbReference type="AlphaFoldDB" id="A0A369L8C6"/>
<dbReference type="RefSeq" id="WP_114620844.1">
    <property type="nucleotide sequence ID" value="NZ_CAJKON010000013.1"/>
</dbReference>
<evidence type="ECO:0000313" key="5">
    <source>
        <dbReference type="Proteomes" id="UP000253792"/>
    </source>
</evidence>
<keyword evidence="2" id="KW-0012">Acyltransferase</keyword>
<dbReference type="STRING" id="1034345.GCA_000236865_00252"/>
<sequence>MTLQFRIADHGDFDGIWAVLMDGKAALGHLGIDQWQGAYPTQQIVRDDIEAGHSYVLEEDGEVVATTVIGFTGEPVYDSIEGAWLTTSDSRDPRYAVLHRVAVAQGHGGKGLGRNLLQSAEPVARQHGCESLRIETHPGNIPMLKLIERCGFSRCGIVHISHAEGASTDRVAFEKLL</sequence>
<feature type="domain" description="N-acetyltransferase" evidence="3">
    <location>
        <begin position="3"/>
        <end position="177"/>
    </location>
</feature>
<evidence type="ECO:0000259" key="3">
    <source>
        <dbReference type="PROSITE" id="PS51186"/>
    </source>
</evidence>
<protein>
    <submittedName>
        <fullName evidence="4">N-acetyltransferase</fullName>
    </submittedName>
</protein>
<evidence type="ECO:0000256" key="2">
    <source>
        <dbReference type="ARBA" id="ARBA00023315"/>
    </source>
</evidence>
<proteinExistence type="predicted"/>
<dbReference type="Pfam" id="PF00583">
    <property type="entry name" value="Acetyltransf_1"/>
    <property type="match status" value="1"/>
</dbReference>
<dbReference type="Proteomes" id="UP000253792">
    <property type="component" value="Unassembled WGS sequence"/>
</dbReference>
<dbReference type="Gene3D" id="3.40.630.30">
    <property type="match status" value="1"/>
</dbReference>
<dbReference type="PROSITE" id="PS51186">
    <property type="entry name" value="GNAT"/>
    <property type="match status" value="1"/>
</dbReference>
<evidence type="ECO:0000313" key="4">
    <source>
        <dbReference type="EMBL" id="RDB55424.1"/>
    </source>
</evidence>
<dbReference type="PANTHER" id="PTHR43877">
    <property type="entry name" value="AMINOALKYLPHOSPHONATE N-ACETYLTRANSFERASE-RELATED-RELATED"/>
    <property type="match status" value="1"/>
</dbReference>
<dbReference type="InterPro" id="IPR016181">
    <property type="entry name" value="Acyl_CoA_acyltransferase"/>
</dbReference>
<gene>
    <name evidence="4" type="ORF">C1880_07010</name>
</gene>
<dbReference type="InterPro" id="IPR000182">
    <property type="entry name" value="GNAT_dom"/>
</dbReference>
<dbReference type="InterPro" id="IPR050832">
    <property type="entry name" value="Bact_Acetyltransf"/>
</dbReference>
<organism evidence="4 5">
    <name type="scientific">Senegalimassilia anaerobia</name>
    <dbReference type="NCBI Taxonomy" id="1473216"/>
    <lineage>
        <taxon>Bacteria</taxon>
        <taxon>Bacillati</taxon>
        <taxon>Actinomycetota</taxon>
        <taxon>Coriobacteriia</taxon>
        <taxon>Coriobacteriales</taxon>
        <taxon>Coriobacteriaceae</taxon>
        <taxon>Senegalimassilia</taxon>
    </lineage>
</organism>
<name>A0A369L8C6_9ACTN</name>
<accession>A0A369L8C6</accession>
<dbReference type="EMBL" id="PPTP01000005">
    <property type="protein sequence ID" value="RDB55424.1"/>
    <property type="molecule type" value="Genomic_DNA"/>
</dbReference>
<dbReference type="CDD" id="cd04301">
    <property type="entry name" value="NAT_SF"/>
    <property type="match status" value="1"/>
</dbReference>
<keyword evidence="1 4" id="KW-0808">Transferase</keyword>
<evidence type="ECO:0000256" key="1">
    <source>
        <dbReference type="ARBA" id="ARBA00022679"/>
    </source>
</evidence>
<dbReference type="OrthoDB" id="9796381at2"/>
<dbReference type="GO" id="GO:0016747">
    <property type="term" value="F:acyltransferase activity, transferring groups other than amino-acyl groups"/>
    <property type="evidence" value="ECO:0007669"/>
    <property type="project" value="InterPro"/>
</dbReference>
<keyword evidence="5" id="KW-1185">Reference proteome</keyword>
<dbReference type="PANTHER" id="PTHR43877:SF2">
    <property type="entry name" value="AMINOALKYLPHOSPHONATE N-ACETYLTRANSFERASE-RELATED"/>
    <property type="match status" value="1"/>
</dbReference>
<reference evidence="4 5" key="1">
    <citation type="journal article" date="2018" name="Elife">
        <title>Discovery and characterization of a prevalent human gut bacterial enzyme sufficient for the inactivation of a family of plant toxins.</title>
        <authorList>
            <person name="Koppel N."/>
            <person name="Bisanz J.E."/>
            <person name="Pandelia M.E."/>
            <person name="Turnbaugh P.J."/>
            <person name="Balskus E.P."/>
        </authorList>
    </citation>
    <scope>NUCLEOTIDE SEQUENCE [LARGE SCALE GENOMIC DNA]</scope>
    <source>
        <strain evidence="5">anaerobia AP69FAA</strain>
    </source>
</reference>
<comment type="caution">
    <text evidence="4">The sequence shown here is derived from an EMBL/GenBank/DDBJ whole genome shotgun (WGS) entry which is preliminary data.</text>
</comment>